<keyword evidence="4" id="KW-0997">Cell inner membrane</keyword>
<evidence type="ECO:0000256" key="6">
    <source>
        <dbReference type="ARBA" id="ARBA00022989"/>
    </source>
</evidence>
<keyword evidence="10" id="KW-1185">Reference proteome</keyword>
<evidence type="ECO:0000256" key="5">
    <source>
        <dbReference type="ARBA" id="ARBA00022692"/>
    </source>
</evidence>
<sequence>MTRSDWAEQAERFGLIFVWIVVILLFGALRPDSFLTWSNFSTILGSEAVLVIVTLGLIVPLTAGDFDLSIAQNLTLVSMLTAILNARMGLPIGEVIPLMLLVGAAIGAINAAIILYFRVHSLIVTLGMGTFLHGVTLWVSDSQTIGGLSPALLKYVIINRLFGIPFSFYYALLLALGVWYMLGYTALGQQLLFTGRGREIARLSGVPVGRVRLMALVISGVLGAIAGILYAGTTGSANPSSGTALLLPAFAAAFLGATCIKPGRFNALGSVVAVYFLVTGINGLSVVGFQTFVQDLFYGGALILAVIISQLVSGRKERAL</sequence>
<name>A0A344PLH3_9RHOB</name>
<dbReference type="CDD" id="cd06579">
    <property type="entry name" value="TM_PBP1_transp_AraH_like"/>
    <property type="match status" value="1"/>
</dbReference>
<feature type="transmembrane region" description="Helical" evidence="8">
    <location>
        <begin position="267"/>
        <end position="290"/>
    </location>
</feature>
<feature type="transmembrane region" description="Helical" evidence="8">
    <location>
        <begin position="96"/>
        <end position="117"/>
    </location>
</feature>
<feature type="transmembrane region" description="Helical" evidence="8">
    <location>
        <begin position="243"/>
        <end position="260"/>
    </location>
</feature>
<organism evidence="9 10">
    <name type="scientific">Paracoccus suum</name>
    <dbReference type="NCBI Taxonomy" id="2259340"/>
    <lineage>
        <taxon>Bacteria</taxon>
        <taxon>Pseudomonadati</taxon>
        <taxon>Pseudomonadota</taxon>
        <taxon>Alphaproteobacteria</taxon>
        <taxon>Rhodobacterales</taxon>
        <taxon>Paracoccaceae</taxon>
        <taxon>Paracoccus</taxon>
    </lineage>
</organism>
<evidence type="ECO:0000256" key="2">
    <source>
        <dbReference type="ARBA" id="ARBA00022448"/>
    </source>
</evidence>
<feature type="transmembrane region" description="Helical" evidence="8">
    <location>
        <begin position="168"/>
        <end position="192"/>
    </location>
</feature>
<keyword evidence="7 8" id="KW-0472">Membrane</keyword>
<comment type="subcellular location">
    <subcellularLocation>
        <location evidence="1">Cell membrane</location>
        <topology evidence="1">Multi-pass membrane protein</topology>
    </subcellularLocation>
</comment>
<evidence type="ECO:0000256" key="4">
    <source>
        <dbReference type="ARBA" id="ARBA00022519"/>
    </source>
</evidence>
<dbReference type="Pfam" id="PF02653">
    <property type="entry name" value="BPD_transp_2"/>
    <property type="match status" value="1"/>
</dbReference>
<reference evidence="10" key="1">
    <citation type="submission" date="2018-07" db="EMBL/GenBank/DDBJ databases">
        <title>Genome sequencing of Paracoccus sp. SC2-6.</title>
        <authorList>
            <person name="Heo J."/>
            <person name="Kim S.-J."/>
            <person name="Kwon S.-W."/>
        </authorList>
    </citation>
    <scope>NUCLEOTIDE SEQUENCE [LARGE SCALE GENOMIC DNA]</scope>
    <source>
        <strain evidence="10">SC2-6</strain>
    </source>
</reference>
<gene>
    <name evidence="9" type="ORF">DRW48_11450</name>
</gene>
<dbReference type="GO" id="GO:0005886">
    <property type="term" value="C:plasma membrane"/>
    <property type="evidence" value="ECO:0007669"/>
    <property type="project" value="UniProtKB-SubCell"/>
</dbReference>
<evidence type="ECO:0000313" key="10">
    <source>
        <dbReference type="Proteomes" id="UP000252023"/>
    </source>
</evidence>
<keyword evidence="5 8" id="KW-0812">Transmembrane</keyword>
<feature type="transmembrane region" description="Helical" evidence="8">
    <location>
        <begin position="70"/>
        <end position="90"/>
    </location>
</feature>
<keyword evidence="2" id="KW-0813">Transport</keyword>
<dbReference type="AlphaFoldDB" id="A0A344PLH3"/>
<dbReference type="KEGG" id="pars:DRW48_11450"/>
<dbReference type="Proteomes" id="UP000252023">
    <property type="component" value="Chromosome"/>
</dbReference>
<evidence type="ECO:0000256" key="3">
    <source>
        <dbReference type="ARBA" id="ARBA00022475"/>
    </source>
</evidence>
<evidence type="ECO:0000313" key="9">
    <source>
        <dbReference type="EMBL" id="AXC50228.1"/>
    </source>
</evidence>
<dbReference type="PANTHER" id="PTHR32196:SF21">
    <property type="entry name" value="ABC TRANSPORTER PERMEASE PROTEIN YPHD-RELATED"/>
    <property type="match status" value="1"/>
</dbReference>
<dbReference type="GO" id="GO:0022857">
    <property type="term" value="F:transmembrane transporter activity"/>
    <property type="evidence" value="ECO:0007669"/>
    <property type="project" value="InterPro"/>
</dbReference>
<feature type="transmembrane region" description="Helical" evidence="8">
    <location>
        <begin position="122"/>
        <end position="140"/>
    </location>
</feature>
<keyword evidence="3" id="KW-1003">Cell membrane</keyword>
<keyword evidence="6 8" id="KW-1133">Transmembrane helix</keyword>
<feature type="transmembrane region" description="Helical" evidence="8">
    <location>
        <begin position="41"/>
        <end position="63"/>
    </location>
</feature>
<dbReference type="OrthoDB" id="192433at2"/>
<proteinExistence type="predicted"/>
<feature type="transmembrane region" description="Helical" evidence="8">
    <location>
        <begin position="12"/>
        <end position="29"/>
    </location>
</feature>
<evidence type="ECO:0000256" key="8">
    <source>
        <dbReference type="SAM" id="Phobius"/>
    </source>
</evidence>
<accession>A0A344PLH3</accession>
<evidence type="ECO:0000256" key="7">
    <source>
        <dbReference type="ARBA" id="ARBA00023136"/>
    </source>
</evidence>
<dbReference type="RefSeq" id="WP_114076547.1">
    <property type="nucleotide sequence ID" value="NZ_CP030918.1"/>
</dbReference>
<evidence type="ECO:0000256" key="1">
    <source>
        <dbReference type="ARBA" id="ARBA00004651"/>
    </source>
</evidence>
<dbReference type="PANTHER" id="PTHR32196">
    <property type="entry name" value="ABC TRANSPORTER PERMEASE PROTEIN YPHD-RELATED-RELATED"/>
    <property type="match status" value="1"/>
</dbReference>
<feature type="transmembrane region" description="Helical" evidence="8">
    <location>
        <begin position="296"/>
        <end position="314"/>
    </location>
</feature>
<dbReference type="InterPro" id="IPR001851">
    <property type="entry name" value="ABC_transp_permease"/>
</dbReference>
<feature type="transmembrane region" description="Helical" evidence="8">
    <location>
        <begin position="213"/>
        <end position="231"/>
    </location>
</feature>
<protein>
    <submittedName>
        <fullName evidence="9">ABC transporter permease</fullName>
    </submittedName>
</protein>
<dbReference type="EMBL" id="CP030918">
    <property type="protein sequence ID" value="AXC50228.1"/>
    <property type="molecule type" value="Genomic_DNA"/>
</dbReference>